<gene>
    <name evidence="3" type="ORF">SIL87_10450</name>
</gene>
<dbReference type="Proteomes" id="UP001279553">
    <property type="component" value="Unassembled WGS sequence"/>
</dbReference>
<reference evidence="3 4" key="1">
    <citation type="submission" date="2023-11" db="EMBL/GenBank/DDBJ databases">
        <title>MicrobeMod: A computational toolkit for identifying prokaryotic methylation and restriction-modification with nanopore sequencing.</title>
        <authorList>
            <person name="Crits-Christoph A."/>
            <person name="Kang S.C."/>
            <person name="Lee H."/>
            <person name="Ostrov N."/>
        </authorList>
    </citation>
    <scope>NUCLEOTIDE SEQUENCE [LARGE SCALE GENOMIC DNA]</scope>
    <source>
        <strain evidence="3 4">DSMZ 700</strain>
    </source>
</reference>
<dbReference type="GO" id="GO:0009898">
    <property type="term" value="C:cytoplasmic side of plasma membrane"/>
    <property type="evidence" value="ECO:0007669"/>
    <property type="project" value="TreeGrafter"/>
</dbReference>
<dbReference type="GO" id="GO:0005524">
    <property type="term" value="F:ATP binding"/>
    <property type="evidence" value="ECO:0007669"/>
    <property type="project" value="UniProtKB-KW"/>
</dbReference>
<evidence type="ECO:0000313" key="3">
    <source>
        <dbReference type="EMBL" id="MDX5931185.1"/>
    </source>
</evidence>
<dbReference type="GO" id="GO:0005829">
    <property type="term" value="C:cytosol"/>
    <property type="evidence" value="ECO:0007669"/>
    <property type="project" value="TreeGrafter"/>
</dbReference>
<evidence type="ECO:0000256" key="1">
    <source>
        <dbReference type="ARBA" id="ARBA00022741"/>
    </source>
</evidence>
<dbReference type="PANTHER" id="PTHR43384:SF6">
    <property type="entry name" value="SEPTUM SITE-DETERMINING PROTEIN MIND HOMOLOG, CHLOROPLASTIC"/>
    <property type="match status" value="1"/>
</dbReference>
<sequence>MSDSQPSRAAGANRTGRPDQLTVLGFVTDSASETVLRDGLNDLAQSGIGNTCDIRRGSAKSTIAAMMRMPAPQILVVDIAGDDRPLQTLGELCDVIEPSVSVLVLGDIDDVELYRSINRRIGAVDYIFKPITREMVARYFASLITNNGHVADSTRGGRVIAVTGARGGIGASSIAFALAWFLGVDSNRHTLLLDADPSIGVALEQFAVEPRTSLRDLLDDDAPLDPERVVEAAVPVQNRLYLLGSPPNPGAEAAARVGRARQIIDALRFRFNFVIVDLPVLPVQSQRELLELTHHRVIVLDPSIGGLRDTLRLLAIPNNPGQPQRPTIVLNREGRPGGLKRKHIEDALKRKVDIAISELPKPFAALVAGGRFAGVGKGPLLRSIHDLSREVGFEVGRKVERA</sequence>
<dbReference type="Pfam" id="PF06564">
    <property type="entry name" value="CBP_BcsQ"/>
    <property type="match status" value="1"/>
</dbReference>
<organism evidence="3 4">
    <name type="scientific">Acidiphilium acidophilum</name>
    <name type="common">Thiobacillus acidophilus</name>
    <dbReference type="NCBI Taxonomy" id="76588"/>
    <lineage>
        <taxon>Bacteria</taxon>
        <taxon>Pseudomonadati</taxon>
        <taxon>Pseudomonadota</taxon>
        <taxon>Alphaproteobacteria</taxon>
        <taxon>Acetobacterales</taxon>
        <taxon>Acidocellaceae</taxon>
        <taxon>Acidiphilium</taxon>
    </lineage>
</organism>
<dbReference type="InterPro" id="IPR027417">
    <property type="entry name" value="P-loop_NTPase"/>
</dbReference>
<dbReference type="Gene3D" id="3.40.50.2300">
    <property type="match status" value="1"/>
</dbReference>
<protein>
    <submittedName>
        <fullName evidence="3">Cellulose synthase operon protein YhjQ/BcsQ</fullName>
    </submittedName>
</protein>
<dbReference type="InterPro" id="IPR050625">
    <property type="entry name" value="ParA/MinD_ATPase"/>
</dbReference>
<keyword evidence="1" id="KW-0547">Nucleotide-binding</keyword>
<dbReference type="RefSeq" id="WP_319614110.1">
    <property type="nucleotide sequence ID" value="NZ_JAWXYB010000018.1"/>
</dbReference>
<name>A0AAW9DR57_ACIAO</name>
<dbReference type="InterPro" id="IPR017746">
    <property type="entry name" value="Cellulose_synthase_operon_BcsQ"/>
</dbReference>
<dbReference type="PANTHER" id="PTHR43384">
    <property type="entry name" value="SEPTUM SITE-DETERMINING PROTEIN MIND HOMOLOG, CHLOROPLASTIC-RELATED"/>
    <property type="match status" value="1"/>
</dbReference>
<dbReference type="AlphaFoldDB" id="A0AAW9DR57"/>
<keyword evidence="2" id="KW-0067">ATP-binding</keyword>
<dbReference type="GO" id="GO:0051782">
    <property type="term" value="P:negative regulation of cell division"/>
    <property type="evidence" value="ECO:0007669"/>
    <property type="project" value="TreeGrafter"/>
</dbReference>
<dbReference type="GO" id="GO:0016887">
    <property type="term" value="F:ATP hydrolysis activity"/>
    <property type="evidence" value="ECO:0007669"/>
    <property type="project" value="TreeGrafter"/>
</dbReference>
<evidence type="ECO:0000256" key="2">
    <source>
        <dbReference type="ARBA" id="ARBA00022840"/>
    </source>
</evidence>
<dbReference type="Gene3D" id="3.40.50.300">
    <property type="entry name" value="P-loop containing nucleotide triphosphate hydrolases"/>
    <property type="match status" value="1"/>
</dbReference>
<dbReference type="EMBL" id="JAWXYB010000018">
    <property type="protein sequence ID" value="MDX5931185.1"/>
    <property type="molecule type" value="Genomic_DNA"/>
</dbReference>
<dbReference type="SUPFAM" id="SSF52540">
    <property type="entry name" value="P-loop containing nucleoside triphosphate hydrolases"/>
    <property type="match status" value="1"/>
</dbReference>
<keyword evidence="4" id="KW-1185">Reference proteome</keyword>
<accession>A0AAW9DR57</accession>
<comment type="caution">
    <text evidence="3">The sequence shown here is derived from an EMBL/GenBank/DDBJ whole genome shotgun (WGS) entry which is preliminary data.</text>
</comment>
<proteinExistence type="predicted"/>
<evidence type="ECO:0000313" key="4">
    <source>
        <dbReference type="Proteomes" id="UP001279553"/>
    </source>
</evidence>